<dbReference type="Pfam" id="PF00069">
    <property type="entry name" value="Pkinase"/>
    <property type="match status" value="1"/>
</dbReference>
<dbReference type="EMBL" id="JAPMOS010000002">
    <property type="protein sequence ID" value="KAJ4462611.1"/>
    <property type="molecule type" value="Genomic_DNA"/>
</dbReference>
<sequence>MVRQQHKQLDGRLKHFLGEKREATRDQLQRDISDGKRVFILTNAKEGWCEDKTLSTSQGDAPIVIYAQYGTELFFIDRSGRGGDPIRICERCGIPFTSRRHHHCPKSIRAGLTPQPSEGGSSESATNSSDEDQLSEKFQTLAMSTSATPPSRTFSPRATATSTSTRSPSARSPSSAGSTSARPLATCTPALAEASGCAFGAPSAHPVSAFSAEGLLDPEPLPIDENPVAPPPTTLELPGIATASPQEPPQRMDMNAQMEARRQAFHDQMCALSVTAPTNIPYDPNWRAQPFLGKGSFSIVYKVGLDGTWMAAKCILKNDFNRAVDIYREVAIMTRLSHRYIMPIRHVCLNPPADSPDLLVIFTDYCPTTLEELLDRPDFTFARRAEAAMQILLALRYLHGQPKPVIHRDLVRMHAPPLLGHW</sequence>
<organism evidence="4 5">
    <name type="scientific">Paratrimastix pyriformis</name>
    <dbReference type="NCBI Taxonomy" id="342808"/>
    <lineage>
        <taxon>Eukaryota</taxon>
        <taxon>Metamonada</taxon>
        <taxon>Preaxostyla</taxon>
        <taxon>Paratrimastigidae</taxon>
        <taxon>Paratrimastix</taxon>
    </lineage>
</organism>
<evidence type="ECO:0000256" key="1">
    <source>
        <dbReference type="PROSITE-ProRule" id="PRU10141"/>
    </source>
</evidence>
<protein>
    <recommendedName>
        <fullName evidence="3">Protein kinase domain-containing protein</fullName>
    </recommendedName>
</protein>
<feature type="domain" description="Protein kinase" evidence="3">
    <location>
        <begin position="286"/>
        <end position="422"/>
    </location>
</feature>
<evidence type="ECO:0000259" key="3">
    <source>
        <dbReference type="PROSITE" id="PS50011"/>
    </source>
</evidence>
<dbReference type="Proteomes" id="UP001141327">
    <property type="component" value="Unassembled WGS sequence"/>
</dbReference>
<feature type="compositionally biased region" description="Polar residues" evidence="2">
    <location>
        <begin position="114"/>
        <end position="128"/>
    </location>
</feature>
<dbReference type="PROSITE" id="PS50011">
    <property type="entry name" value="PROTEIN_KINASE_DOM"/>
    <property type="match status" value="1"/>
</dbReference>
<evidence type="ECO:0000313" key="4">
    <source>
        <dbReference type="EMBL" id="KAJ4462611.1"/>
    </source>
</evidence>
<feature type="compositionally biased region" description="Polar residues" evidence="2">
    <location>
        <begin position="136"/>
        <end position="150"/>
    </location>
</feature>
<dbReference type="SUPFAM" id="SSF56112">
    <property type="entry name" value="Protein kinase-like (PK-like)"/>
    <property type="match status" value="1"/>
</dbReference>
<evidence type="ECO:0000256" key="2">
    <source>
        <dbReference type="SAM" id="MobiDB-lite"/>
    </source>
</evidence>
<dbReference type="InterPro" id="IPR017441">
    <property type="entry name" value="Protein_kinase_ATP_BS"/>
</dbReference>
<name>A0ABQ8UU04_9EUKA</name>
<keyword evidence="5" id="KW-1185">Reference proteome</keyword>
<comment type="caution">
    <text evidence="4">The sequence shown here is derived from an EMBL/GenBank/DDBJ whole genome shotgun (WGS) entry which is preliminary data.</text>
</comment>
<keyword evidence="1" id="KW-0067">ATP-binding</keyword>
<reference evidence="4" key="1">
    <citation type="journal article" date="2022" name="bioRxiv">
        <title>Genomics of Preaxostyla Flagellates Illuminates Evolutionary Transitions and the Path Towards Mitochondrial Loss.</title>
        <authorList>
            <person name="Novak L.V.F."/>
            <person name="Treitli S.C."/>
            <person name="Pyrih J."/>
            <person name="Halakuc P."/>
            <person name="Pipaliya S.V."/>
            <person name="Vacek V."/>
            <person name="Brzon O."/>
            <person name="Soukal P."/>
            <person name="Eme L."/>
            <person name="Dacks J.B."/>
            <person name="Karnkowska A."/>
            <person name="Elias M."/>
            <person name="Hampl V."/>
        </authorList>
    </citation>
    <scope>NUCLEOTIDE SEQUENCE</scope>
    <source>
        <strain evidence="4">RCP-MX</strain>
    </source>
</reference>
<accession>A0ABQ8UU04</accession>
<evidence type="ECO:0000313" key="5">
    <source>
        <dbReference type="Proteomes" id="UP001141327"/>
    </source>
</evidence>
<dbReference type="PANTHER" id="PTHR44329">
    <property type="entry name" value="SERINE/THREONINE-PROTEIN KINASE TNNI3K-RELATED"/>
    <property type="match status" value="1"/>
</dbReference>
<feature type="region of interest" description="Disordered" evidence="2">
    <location>
        <begin position="105"/>
        <end position="182"/>
    </location>
</feature>
<proteinExistence type="predicted"/>
<keyword evidence="1" id="KW-0547">Nucleotide-binding</keyword>
<dbReference type="PROSITE" id="PS00107">
    <property type="entry name" value="PROTEIN_KINASE_ATP"/>
    <property type="match status" value="1"/>
</dbReference>
<dbReference type="SMART" id="SM00220">
    <property type="entry name" value="S_TKc"/>
    <property type="match status" value="1"/>
</dbReference>
<dbReference type="InterPro" id="IPR011009">
    <property type="entry name" value="Kinase-like_dom_sf"/>
</dbReference>
<dbReference type="InterPro" id="IPR000719">
    <property type="entry name" value="Prot_kinase_dom"/>
</dbReference>
<dbReference type="InterPro" id="IPR051681">
    <property type="entry name" value="Ser/Thr_Kinases-Pseudokinases"/>
</dbReference>
<dbReference type="Gene3D" id="1.10.510.10">
    <property type="entry name" value="Transferase(Phosphotransferase) domain 1"/>
    <property type="match status" value="1"/>
</dbReference>
<gene>
    <name evidence="4" type="ORF">PAPYR_603</name>
</gene>
<feature type="compositionally biased region" description="Low complexity" evidence="2">
    <location>
        <begin position="151"/>
        <end position="182"/>
    </location>
</feature>
<feature type="binding site" evidence="1">
    <location>
        <position position="317"/>
    </location>
    <ligand>
        <name>ATP</name>
        <dbReference type="ChEBI" id="CHEBI:30616"/>
    </ligand>
</feature>